<feature type="coiled-coil region" evidence="1">
    <location>
        <begin position="112"/>
        <end position="146"/>
    </location>
</feature>
<dbReference type="InterPro" id="IPR046347">
    <property type="entry name" value="bZIP_sf"/>
</dbReference>
<keyword evidence="5" id="KW-1185">Reference proteome</keyword>
<dbReference type="SUPFAM" id="SSF57959">
    <property type="entry name" value="Leucine zipper domain"/>
    <property type="match status" value="1"/>
</dbReference>
<dbReference type="EMBL" id="JAPDFW010000074">
    <property type="protein sequence ID" value="KAJ5073555.1"/>
    <property type="molecule type" value="Genomic_DNA"/>
</dbReference>
<evidence type="ECO:0000256" key="2">
    <source>
        <dbReference type="SAM" id="MobiDB-lite"/>
    </source>
</evidence>
<dbReference type="Pfam" id="PF07716">
    <property type="entry name" value="bZIP_2"/>
    <property type="match status" value="1"/>
</dbReference>
<dbReference type="Gene3D" id="1.20.5.170">
    <property type="match status" value="1"/>
</dbReference>
<organism evidence="4 5">
    <name type="scientific">Anaeramoeba ignava</name>
    <name type="common">Anaerobic marine amoeba</name>
    <dbReference type="NCBI Taxonomy" id="1746090"/>
    <lineage>
        <taxon>Eukaryota</taxon>
        <taxon>Metamonada</taxon>
        <taxon>Anaeramoebidae</taxon>
        <taxon>Anaeramoeba</taxon>
    </lineage>
</organism>
<feature type="domain" description="BZIP" evidence="3">
    <location>
        <begin position="108"/>
        <end position="171"/>
    </location>
</feature>
<comment type="caution">
    <text evidence="4">The sequence shown here is derived from an EMBL/GenBank/DDBJ whole genome shotgun (WGS) entry which is preliminary data.</text>
</comment>
<dbReference type="AlphaFoldDB" id="A0A9Q0LJC5"/>
<dbReference type="Proteomes" id="UP001149090">
    <property type="component" value="Unassembled WGS sequence"/>
</dbReference>
<dbReference type="GO" id="GO:0003700">
    <property type="term" value="F:DNA-binding transcription factor activity"/>
    <property type="evidence" value="ECO:0007669"/>
    <property type="project" value="InterPro"/>
</dbReference>
<dbReference type="SMART" id="SM00338">
    <property type="entry name" value="BRLZ"/>
    <property type="match status" value="1"/>
</dbReference>
<proteinExistence type="predicted"/>
<dbReference type="OrthoDB" id="551672at2759"/>
<accession>A0A9Q0LJC5</accession>
<name>A0A9Q0LJC5_ANAIG</name>
<evidence type="ECO:0000256" key="1">
    <source>
        <dbReference type="SAM" id="Coils"/>
    </source>
</evidence>
<dbReference type="PROSITE" id="PS50217">
    <property type="entry name" value="BZIP"/>
    <property type="match status" value="1"/>
</dbReference>
<feature type="region of interest" description="Disordered" evidence="2">
    <location>
        <begin position="79"/>
        <end position="101"/>
    </location>
</feature>
<evidence type="ECO:0000313" key="5">
    <source>
        <dbReference type="Proteomes" id="UP001149090"/>
    </source>
</evidence>
<keyword evidence="1" id="KW-0175">Coiled coil</keyword>
<sequence length="179" mass="21622">MKSTQTEFELNFPNSLFEEDNPNDFNTELLSFQQNQNENDIDDIDDIFEGNDLNFFEENQFLDQNKKEEITPRKNQKILKPLQKKDSKPQIDLAGKMSREQLKKLSPDQKKMRRLLKNRKSAKKSRERIRKRLTDFEEETKRLKLENFEIREKLEFFVTENSHLKKQIQILTNNLKQEK</sequence>
<evidence type="ECO:0000313" key="4">
    <source>
        <dbReference type="EMBL" id="KAJ5073555.1"/>
    </source>
</evidence>
<gene>
    <name evidence="4" type="ORF">M0811_08672</name>
</gene>
<reference evidence="4" key="1">
    <citation type="submission" date="2022-10" db="EMBL/GenBank/DDBJ databases">
        <title>Novel sulphate-reducing endosymbionts in the free-living metamonad Anaeramoeba.</title>
        <authorList>
            <person name="Jerlstrom-Hultqvist J."/>
            <person name="Cepicka I."/>
            <person name="Gallot-Lavallee L."/>
            <person name="Salas-Leiva D."/>
            <person name="Curtis B.A."/>
            <person name="Zahonova K."/>
            <person name="Pipaliya S."/>
            <person name="Dacks J."/>
            <person name="Roger A.J."/>
        </authorList>
    </citation>
    <scope>NUCLEOTIDE SEQUENCE</scope>
    <source>
        <strain evidence="4">BMAN</strain>
    </source>
</reference>
<evidence type="ECO:0000259" key="3">
    <source>
        <dbReference type="PROSITE" id="PS50217"/>
    </source>
</evidence>
<dbReference type="InterPro" id="IPR004827">
    <property type="entry name" value="bZIP"/>
</dbReference>
<dbReference type="PROSITE" id="PS00036">
    <property type="entry name" value="BZIP_BASIC"/>
    <property type="match status" value="1"/>
</dbReference>
<protein>
    <submittedName>
        <fullName evidence="4">Basic leucine zipper 4</fullName>
    </submittedName>
</protein>